<dbReference type="EC" id="2.7.13.3" evidence="3"/>
<name>A0A1V4SQH2_RUMHU</name>
<dbReference type="CDD" id="cd00082">
    <property type="entry name" value="HisKA"/>
    <property type="match status" value="1"/>
</dbReference>
<accession>A0A1V4SQH2</accession>
<dbReference type="InterPro" id="IPR036097">
    <property type="entry name" value="HisK_dim/P_sf"/>
</dbReference>
<keyword evidence="7" id="KW-0902">Two-component regulatory system</keyword>
<proteinExistence type="predicted"/>
<keyword evidence="5 11" id="KW-0808">Transferase</keyword>
<evidence type="ECO:0000313" key="11">
    <source>
        <dbReference type="EMBL" id="OPX45511.1"/>
    </source>
</evidence>
<dbReference type="SUPFAM" id="SSF47384">
    <property type="entry name" value="Homodimeric domain of signal transducing histidine kinase"/>
    <property type="match status" value="1"/>
</dbReference>
<dbReference type="Pfam" id="PF04392">
    <property type="entry name" value="ABC_sub_bind"/>
    <property type="match status" value="1"/>
</dbReference>
<dbReference type="PRINTS" id="PR00344">
    <property type="entry name" value="BCTRLSENSOR"/>
</dbReference>
<dbReference type="InterPro" id="IPR004358">
    <property type="entry name" value="Sig_transdc_His_kin-like_C"/>
</dbReference>
<dbReference type="PANTHER" id="PTHR42878:SF15">
    <property type="entry name" value="BACTERIOPHYTOCHROME"/>
    <property type="match status" value="1"/>
</dbReference>
<dbReference type="InterPro" id="IPR003661">
    <property type="entry name" value="HisK_dim/P_dom"/>
</dbReference>
<dbReference type="FunFam" id="3.30.565.10:FF:000006">
    <property type="entry name" value="Sensor histidine kinase WalK"/>
    <property type="match status" value="1"/>
</dbReference>
<reference evidence="11 12" key="1">
    <citation type="submission" date="2017-03" db="EMBL/GenBank/DDBJ databases">
        <title>Genome sequence of Clostridium hungatei DSM 14427.</title>
        <authorList>
            <person name="Poehlein A."/>
            <person name="Daniel R."/>
        </authorList>
    </citation>
    <scope>NUCLEOTIDE SEQUENCE [LARGE SCALE GENOMIC DNA]</scope>
    <source>
        <strain evidence="11 12">DSM 14427</strain>
    </source>
</reference>
<evidence type="ECO:0000256" key="4">
    <source>
        <dbReference type="ARBA" id="ARBA00022553"/>
    </source>
</evidence>
<dbReference type="GO" id="GO:0007234">
    <property type="term" value="P:osmosensory signaling via phosphorelay pathway"/>
    <property type="evidence" value="ECO:0007669"/>
    <property type="project" value="TreeGrafter"/>
</dbReference>
<comment type="subcellular location">
    <subcellularLocation>
        <location evidence="2">Membrane</location>
    </subcellularLocation>
</comment>
<dbReference type="STRING" id="48256.CLHUN_08860"/>
<evidence type="ECO:0000313" key="12">
    <source>
        <dbReference type="Proteomes" id="UP000191554"/>
    </source>
</evidence>
<feature type="coiled-coil region" evidence="8">
    <location>
        <begin position="535"/>
        <end position="562"/>
    </location>
</feature>
<dbReference type="InterPro" id="IPR005467">
    <property type="entry name" value="His_kinase_dom"/>
</dbReference>
<keyword evidence="4" id="KW-0597">Phosphoprotein</keyword>
<dbReference type="InterPro" id="IPR007487">
    <property type="entry name" value="ABC_transpt-TYRBP-like"/>
</dbReference>
<feature type="transmembrane region" description="Helical" evidence="9">
    <location>
        <begin position="12"/>
        <end position="30"/>
    </location>
</feature>
<keyword evidence="12" id="KW-1185">Reference proteome</keyword>
<dbReference type="Gene3D" id="3.40.50.2300">
    <property type="match status" value="2"/>
</dbReference>
<comment type="catalytic activity">
    <reaction evidence="1">
        <text>ATP + protein L-histidine = ADP + protein N-phospho-L-histidine.</text>
        <dbReference type="EC" id="2.7.13.3"/>
    </reaction>
</comment>
<dbReference type="SMART" id="SM00387">
    <property type="entry name" value="HATPase_c"/>
    <property type="match status" value="1"/>
</dbReference>
<feature type="transmembrane region" description="Helical" evidence="9">
    <location>
        <begin position="353"/>
        <end position="375"/>
    </location>
</feature>
<dbReference type="Gene3D" id="3.30.450.20">
    <property type="entry name" value="PAS domain"/>
    <property type="match status" value="1"/>
</dbReference>
<dbReference type="OrthoDB" id="9813394at2"/>
<dbReference type="PROSITE" id="PS50109">
    <property type="entry name" value="HIS_KIN"/>
    <property type="match status" value="1"/>
</dbReference>
<dbReference type="RefSeq" id="WP_080063340.1">
    <property type="nucleotide sequence ID" value="NZ_MZGX01000004.1"/>
</dbReference>
<keyword evidence="8" id="KW-0175">Coiled coil</keyword>
<dbReference type="InterPro" id="IPR050351">
    <property type="entry name" value="BphY/WalK/GraS-like"/>
</dbReference>
<evidence type="ECO:0000256" key="1">
    <source>
        <dbReference type="ARBA" id="ARBA00000085"/>
    </source>
</evidence>
<evidence type="ECO:0000256" key="2">
    <source>
        <dbReference type="ARBA" id="ARBA00004370"/>
    </source>
</evidence>
<dbReference type="GO" id="GO:0030295">
    <property type="term" value="F:protein kinase activator activity"/>
    <property type="evidence" value="ECO:0007669"/>
    <property type="project" value="TreeGrafter"/>
</dbReference>
<feature type="domain" description="Histidine kinase" evidence="10">
    <location>
        <begin position="576"/>
        <end position="791"/>
    </location>
</feature>
<sequence length="792" mass="89635">MCIKNKSCLTKAFIFIAAIILFAAVSGLNINAKALNKKHVLIINSYSEGLSWTAEENEGILEKLEKTEAMLDISIEYMDWKAYPTPENLQYLHDYMKYKYKQKTIDLILTTDDAALSFALENREELFNGAPVVFCGVNKEGVEDLTTGRQNVTGIVEQIDLEGTIRAAMEINPDLREMYVVFDNSESAVSTWELARKSAGKVSEDISLIPLNRGNYEGILEKVGQAEAGSAILLASFYSDEEGNVLGFEDFTQLIAQSSKVPVYHLYEFGLGHGVIGGSMLGGRVQGQLAGDMALRILNGMNIAAIPIYYAGTTRLIFDYEMLKSYNINPGRIPEQSLVINRPMSIFREYSSYVASAAIIIALLILFIIVLLFYLNKISRIKQELYGRNVELSRLYEDLTASGEELRTKYDELELVQKSLFESETRYKQLYEKMLNGYVVFEPVVDQDGIIRDIRFIEYNDSYIYQMNINVTITPGQTWTEIFGFINRNQSIYQRVLATGETEHFETSHPDGSAFFLVNAFKINDRQVGVVFENITNYKLAIKEVRKLNEDLEERVRARTHELQTAVSQLESFAYTVSHDLKSPLRAVNSYIKIIMEDYGKSLNKDTAEMLISVWNISRNMVEMINKLLVFSTASRAELNLEEVNIEEKLLSCFNELKAAYPERTVELVIETGLPVVMADKVLIVQVINNILSNAFKFTKVCEHARIKVGSTLTENEYIFYVKDNGVGFDMKYSGRLYGIFQRLHTSDEFEGSGIGLVTVKRIIEKHGGRTWIKGEPGTGTTIYFTIPYISG</sequence>
<dbReference type="SMART" id="SM00388">
    <property type="entry name" value="HisKA"/>
    <property type="match status" value="1"/>
</dbReference>
<evidence type="ECO:0000256" key="3">
    <source>
        <dbReference type="ARBA" id="ARBA00012438"/>
    </source>
</evidence>
<keyword evidence="6" id="KW-0418">Kinase</keyword>
<gene>
    <name evidence="11" type="primary">cph1_2</name>
    <name evidence="11" type="ORF">CLHUN_08860</name>
</gene>
<evidence type="ECO:0000259" key="10">
    <source>
        <dbReference type="PROSITE" id="PS50109"/>
    </source>
</evidence>
<evidence type="ECO:0000256" key="8">
    <source>
        <dbReference type="SAM" id="Coils"/>
    </source>
</evidence>
<dbReference type="InterPro" id="IPR003594">
    <property type="entry name" value="HATPase_dom"/>
</dbReference>
<keyword evidence="9" id="KW-0472">Membrane</keyword>
<dbReference type="AlphaFoldDB" id="A0A1V4SQH2"/>
<evidence type="ECO:0000256" key="5">
    <source>
        <dbReference type="ARBA" id="ARBA00022679"/>
    </source>
</evidence>
<dbReference type="SUPFAM" id="SSF55874">
    <property type="entry name" value="ATPase domain of HSP90 chaperone/DNA topoisomerase II/histidine kinase"/>
    <property type="match status" value="1"/>
</dbReference>
<dbReference type="Gene3D" id="3.30.565.10">
    <property type="entry name" value="Histidine kinase-like ATPase, C-terminal domain"/>
    <property type="match status" value="1"/>
</dbReference>
<keyword evidence="9" id="KW-0812">Transmembrane</keyword>
<keyword evidence="9" id="KW-1133">Transmembrane helix</keyword>
<dbReference type="Proteomes" id="UP000191554">
    <property type="component" value="Unassembled WGS sequence"/>
</dbReference>
<evidence type="ECO:0000256" key="7">
    <source>
        <dbReference type="ARBA" id="ARBA00023012"/>
    </source>
</evidence>
<evidence type="ECO:0000256" key="6">
    <source>
        <dbReference type="ARBA" id="ARBA00022777"/>
    </source>
</evidence>
<organism evidence="11 12">
    <name type="scientific">Ruminiclostridium hungatei</name>
    <name type="common">Clostridium hungatei</name>
    <dbReference type="NCBI Taxonomy" id="48256"/>
    <lineage>
        <taxon>Bacteria</taxon>
        <taxon>Bacillati</taxon>
        <taxon>Bacillota</taxon>
        <taxon>Clostridia</taxon>
        <taxon>Eubacteriales</taxon>
        <taxon>Oscillospiraceae</taxon>
        <taxon>Ruminiclostridium</taxon>
    </lineage>
</organism>
<evidence type="ECO:0000256" key="9">
    <source>
        <dbReference type="SAM" id="Phobius"/>
    </source>
</evidence>
<protein>
    <recommendedName>
        <fullName evidence="3">histidine kinase</fullName>
        <ecNumber evidence="3">2.7.13.3</ecNumber>
    </recommendedName>
</protein>
<dbReference type="InterPro" id="IPR036890">
    <property type="entry name" value="HATPase_C_sf"/>
</dbReference>
<dbReference type="GO" id="GO:0000156">
    <property type="term" value="F:phosphorelay response regulator activity"/>
    <property type="evidence" value="ECO:0007669"/>
    <property type="project" value="TreeGrafter"/>
</dbReference>
<dbReference type="GO" id="GO:0000155">
    <property type="term" value="F:phosphorelay sensor kinase activity"/>
    <property type="evidence" value="ECO:0007669"/>
    <property type="project" value="InterPro"/>
</dbReference>
<dbReference type="GO" id="GO:0016020">
    <property type="term" value="C:membrane"/>
    <property type="evidence" value="ECO:0007669"/>
    <property type="project" value="UniProtKB-SubCell"/>
</dbReference>
<dbReference type="EMBL" id="MZGX01000004">
    <property type="protein sequence ID" value="OPX45511.1"/>
    <property type="molecule type" value="Genomic_DNA"/>
</dbReference>
<comment type="caution">
    <text evidence="11">The sequence shown here is derived from an EMBL/GenBank/DDBJ whole genome shotgun (WGS) entry which is preliminary data.</text>
</comment>
<dbReference type="PANTHER" id="PTHR42878">
    <property type="entry name" value="TWO-COMPONENT HISTIDINE KINASE"/>
    <property type="match status" value="1"/>
</dbReference>
<dbReference type="Gene3D" id="1.10.287.130">
    <property type="match status" value="1"/>
</dbReference>
<dbReference type="Pfam" id="PF02518">
    <property type="entry name" value="HATPase_c"/>
    <property type="match status" value="1"/>
</dbReference>